<evidence type="ECO:0000313" key="2">
    <source>
        <dbReference type="EMBL" id="AVJ52293.1"/>
    </source>
</evidence>
<feature type="transmembrane region" description="Helical" evidence="1">
    <location>
        <begin position="12"/>
        <end position="30"/>
    </location>
</feature>
<accession>A0A2P1CLT7</accession>
<keyword evidence="1" id="KW-0472">Membrane</keyword>
<keyword evidence="1" id="KW-0812">Transmembrane</keyword>
<reference evidence="2" key="1">
    <citation type="journal article" date="2018" name="Cladistics">
        <title>Phylogeny and the colourful history of jewel bugs (Insecta: Hemiptera: Scutelleridae).</title>
        <authorList>
            <person name="Wu Y."/>
            <person name="Redei D."/>
            <person name="Eger J."/>
            <person name="Wang Y."/>
            <person name="Wu H."/>
            <person name="Carapezza A."/>
            <person name="Kment P."/>
            <person name="Cai B."/>
            <person name="Sun X."/>
            <person name="Guo P."/>
            <person name="Luo J."/>
            <person name="Xie Q."/>
        </authorList>
    </citation>
    <scope>NUCLEOTIDE SEQUENCE</scope>
</reference>
<keyword evidence="2" id="KW-0496">Mitochondrion</keyword>
<protein>
    <submittedName>
        <fullName evidence="2">ATP synthase F0 subunit 8</fullName>
    </submittedName>
</protein>
<dbReference type="EMBL" id="MF173649">
    <property type="protein sequence ID" value="AVJ52293.1"/>
    <property type="molecule type" value="Genomic_DNA"/>
</dbReference>
<geneLocation type="mitochondrion" evidence="2"/>
<name>A0A2P1CLT7_9HEMI</name>
<keyword evidence="1" id="KW-1133">Transmembrane helix</keyword>
<sequence>MPQMAPLYWETLFFTFLLSLIMMSIMMYHLPKMSTETKYTQKQEINQINWKW</sequence>
<gene>
    <name evidence="2" type="primary">ATP8</name>
</gene>
<dbReference type="AlphaFoldDB" id="A0A2P1CLT7"/>
<evidence type="ECO:0000256" key="1">
    <source>
        <dbReference type="SAM" id="Phobius"/>
    </source>
</evidence>
<organism evidence="2">
    <name type="scientific">Psacasta neglecta</name>
    <dbReference type="NCBI Taxonomy" id="2080401"/>
    <lineage>
        <taxon>Eukaryota</taxon>
        <taxon>Metazoa</taxon>
        <taxon>Ecdysozoa</taxon>
        <taxon>Arthropoda</taxon>
        <taxon>Hexapoda</taxon>
        <taxon>Insecta</taxon>
        <taxon>Pterygota</taxon>
        <taxon>Neoptera</taxon>
        <taxon>Paraneoptera</taxon>
        <taxon>Hemiptera</taxon>
        <taxon>Heteroptera</taxon>
        <taxon>Panheteroptera</taxon>
        <taxon>Pentatomomorpha</taxon>
        <taxon>Pentatomoidea</taxon>
        <taxon>Scutelleridae</taxon>
        <taxon>Eurygastrinae</taxon>
        <taxon>Psacasta</taxon>
    </lineage>
</organism>
<proteinExistence type="predicted"/>